<name>A0AAV5A1L7_9AGAM</name>
<feature type="transmembrane region" description="Helical" evidence="2">
    <location>
        <begin position="83"/>
        <end position="103"/>
    </location>
</feature>
<keyword evidence="2" id="KW-1133">Transmembrane helix</keyword>
<feature type="compositionally biased region" description="Polar residues" evidence="1">
    <location>
        <begin position="267"/>
        <end position="283"/>
    </location>
</feature>
<evidence type="ECO:0000256" key="2">
    <source>
        <dbReference type="SAM" id="Phobius"/>
    </source>
</evidence>
<reference evidence="3" key="1">
    <citation type="submission" date="2021-10" db="EMBL/GenBank/DDBJ databases">
        <title>De novo Genome Assembly of Clathrus columnatus (Basidiomycota, Fungi) Using Illumina and Nanopore Sequence Data.</title>
        <authorList>
            <person name="Ogiso-Tanaka E."/>
            <person name="Itagaki H."/>
            <person name="Hosoya T."/>
            <person name="Hosaka K."/>
        </authorList>
    </citation>
    <scope>NUCLEOTIDE SEQUENCE</scope>
    <source>
        <strain evidence="3">MO-923</strain>
    </source>
</reference>
<keyword evidence="2" id="KW-0812">Transmembrane</keyword>
<dbReference type="Proteomes" id="UP001050691">
    <property type="component" value="Unassembled WGS sequence"/>
</dbReference>
<evidence type="ECO:0000256" key="1">
    <source>
        <dbReference type="SAM" id="MobiDB-lite"/>
    </source>
</evidence>
<feature type="transmembrane region" description="Helical" evidence="2">
    <location>
        <begin position="12"/>
        <end position="35"/>
    </location>
</feature>
<feature type="compositionally biased region" description="Pro residues" evidence="1">
    <location>
        <begin position="247"/>
        <end position="261"/>
    </location>
</feature>
<feature type="transmembrane region" description="Helical" evidence="2">
    <location>
        <begin position="55"/>
        <end position="76"/>
    </location>
</feature>
<feature type="transmembrane region" description="Helical" evidence="2">
    <location>
        <begin position="123"/>
        <end position="143"/>
    </location>
</feature>
<feature type="region of interest" description="Disordered" evidence="1">
    <location>
        <begin position="213"/>
        <end position="344"/>
    </location>
</feature>
<dbReference type="EMBL" id="BPWL01000002">
    <property type="protein sequence ID" value="GJJ07189.1"/>
    <property type="molecule type" value="Genomic_DNA"/>
</dbReference>
<proteinExistence type="predicted"/>
<dbReference type="AlphaFoldDB" id="A0AAV5A1L7"/>
<protein>
    <submittedName>
        <fullName evidence="3">Uncharacterized protein</fullName>
    </submittedName>
</protein>
<feature type="compositionally biased region" description="Low complexity" evidence="1">
    <location>
        <begin position="235"/>
        <end position="246"/>
    </location>
</feature>
<accession>A0AAV5A1L7</accession>
<evidence type="ECO:0000313" key="4">
    <source>
        <dbReference type="Proteomes" id="UP001050691"/>
    </source>
</evidence>
<sequence length="344" mass="37426">MPLLTSIRSVLLITVVIFAIIALGLNANLLSFATFNGDDDDHSDLRHKISGFTGTGVGIAALTLLLVSPIMVMNLLRQRSGAAMVLLEIGWVSILMILWVTAAGQASGANIFSDGCSNADDDVQTFFLLWLAVVMVVAAMAHIQGHTRVWLYPFCDAVVLCRPPPRQSSNDNGQKIMPNVVQQNNGIVTQQNLHTQQQQIPTLNVAIPHTSLHAQSSPISPNVRYTPTSPPSNPPHSHFSSSNSQPPRYPSPIPRIPPPVLLPSDISHPNSRLSLETQNSNNVHGPAPLYHLIPAELPPVPQSDYRPLPPQPVHSGSQHEHRPLPPQPIYTPLTQEEISKLPQV</sequence>
<keyword evidence="2" id="KW-0472">Membrane</keyword>
<feature type="compositionally biased region" description="Polar residues" evidence="1">
    <location>
        <begin position="213"/>
        <end position="225"/>
    </location>
</feature>
<gene>
    <name evidence="3" type="ORF">Clacol_001389</name>
</gene>
<comment type="caution">
    <text evidence="3">The sequence shown here is derived from an EMBL/GenBank/DDBJ whole genome shotgun (WGS) entry which is preliminary data.</text>
</comment>
<feature type="compositionally biased region" description="Pro residues" evidence="1">
    <location>
        <begin position="296"/>
        <end position="312"/>
    </location>
</feature>
<keyword evidence="4" id="KW-1185">Reference proteome</keyword>
<organism evidence="3 4">
    <name type="scientific">Clathrus columnatus</name>
    <dbReference type="NCBI Taxonomy" id="1419009"/>
    <lineage>
        <taxon>Eukaryota</taxon>
        <taxon>Fungi</taxon>
        <taxon>Dikarya</taxon>
        <taxon>Basidiomycota</taxon>
        <taxon>Agaricomycotina</taxon>
        <taxon>Agaricomycetes</taxon>
        <taxon>Phallomycetidae</taxon>
        <taxon>Phallales</taxon>
        <taxon>Clathraceae</taxon>
        <taxon>Clathrus</taxon>
    </lineage>
</organism>
<evidence type="ECO:0000313" key="3">
    <source>
        <dbReference type="EMBL" id="GJJ07189.1"/>
    </source>
</evidence>